<reference evidence="2 3" key="1">
    <citation type="submission" date="2023-05" db="EMBL/GenBank/DDBJ databases">
        <title>B98-5 Cell Line De Novo Hybrid Assembly: An Optical Mapping Approach.</title>
        <authorList>
            <person name="Kananen K."/>
            <person name="Auerbach J.A."/>
            <person name="Kautto E."/>
            <person name="Blachly J.S."/>
        </authorList>
    </citation>
    <scope>NUCLEOTIDE SEQUENCE [LARGE SCALE GENOMIC DNA]</scope>
    <source>
        <strain evidence="2">B95-8</strain>
        <tissue evidence="2">Cell line</tissue>
    </source>
</reference>
<feature type="region of interest" description="Disordered" evidence="1">
    <location>
        <begin position="118"/>
        <end position="140"/>
    </location>
</feature>
<comment type="caution">
    <text evidence="2">The sequence shown here is derived from an EMBL/GenBank/DDBJ whole genome shotgun (WGS) entry which is preliminary data.</text>
</comment>
<organism evidence="2 3">
    <name type="scientific">Saguinus oedipus</name>
    <name type="common">Cotton-top tamarin</name>
    <name type="synonym">Oedipomidas oedipus</name>
    <dbReference type="NCBI Taxonomy" id="9490"/>
    <lineage>
        <taxon>Eukaryota</taxon>
        <taxon>Metazoa</taxon>
        <taxon>Chordata</taxon>
        <taxon>Craniata</taxon>
        <taxon>Vertebrata</taxon>
        <taxon>Euteleostomi</taxon>
        <taxon>Mammalia</taxon>
        <taxon>Eutheria</taxon>
        <taxon>Euarchontoglires</taxon>
        <taxon>Primates</taxon>
        <taxon>Haplorrhini</taxon>
        <taxon>Platyrrhini</taxon>
        <taxon>Cebidae</taxon>
        <taxon>Callitrichinae</taxon>
        <taxon>Saguinus</taxon>
    </lineage>
</organism>
<evidence type="ECO:0000256" key="1">
    <source>
        <dbReference type="SAM" id="MobiDB-lite"/>
    </source>
</evidence>
<dbReference type="Proteomes" id="UP001266305">
    <property type="component" value="Unassembled WGS sequence"/>
</dbReference>
<feature type="region of interest" description="Disordered" evidence="1">
    <location>
        <begin position="65"/>
        <end position="91"/>
    </location>
</feature>
<feature type="compositionally biased region" description="Basic and acidic residues" evidence="1">
    <location>
        <begin position="1"/>
        <end position="14"/>
    </location>
</feature>
<sequence>MQKDPSEPGPRDLSFHTPCTRGSWDRLAPGTGGVGIGVHRHAGLPVGFPGLVTGNSSKPLHHLWPGSTQSLEPAVPGASSSDANPGEFLSNKRSKFCSNLMSLTPGALAELGPHTVYSLKPRSRTRPAPLVPGAPQLPTS</sequence>
<feature type="region of interest" description="Disordered" evidence="1">
    <location>
        <begin position="1"/>
        <end position="40"/>
    </location>
</feature>
<keyword evidence="3" id="KW-1185">Reference proteome</keyword>
<protein>
    <submittedName>
        <fullName evidence="2">Uncharacterized protein</fullName>
    </submittedName>
</protein>
<gene>
    <name evidence="2" type="ORF">P7K49_012186</name>
</gene>
<evidence type="ECO:0000313" key="3">
    <source>
        <dbReference type="Proteomes" id="UP001266305"/>
    </source>
</evidence>
<name>A0ABQ9VSR9_SAGOE</name>
<proteinExistence type="predicted"/>
<dbReference type="EMBL" id="JASSZA010000005">
    <property type="protein sequence ID" value="KAK2112439.1"/>
    <property type="molecule type" value="Genomic_DNA"/>
</dbReference>
<accession>A0ABQ9VSR9</accession>
<evidence type="ECO:0000313" key="2">
    <source>
        <dbReference type="EMBL" id="KAK2112439.1"/>
    </source>
</evidence>